<dbReference type="PANTHER" id="PTHR43591">
    <property type="entry name" value="METHYLTRANSFERASE"/>
    <property type="match status" value="1"/>
</dbReference>
<dbReference type="EMBL" id="NRQW01000469">
    <property type="protein sequence ID" value="PLZ86353.1"/>
    <property type="molecule type" value="Genomic_DNA"/>
</dbReference>
<sequence length="229" mass="26069">MFVDQIVRFNLISQYLPEAPATLFEVGCGGGEMMRWLEQKGYIVSGCEADSSLVSHAQIWAAPNQVILADGTKLPCEDNFFDCTTSCDVLEHVLPELRENFLDEIFRITKPGGKVVLTVWLNKTFSFKLYGALYLLATGQLPQWYIEHIQIPEPLIEPIKEYFEKRCEQVEIIPYQGTINLAAMLAQNVAAAKGKFRLVKLINYIDFIVKKYDFLGRKTSYLFAGIKVR</sequence>
<dbReference type="Gene3D" id="3.40.50.150">
    <property type="entry name" value="Vaccinia Virus protein VP39"/>
    <property type="match status" value="1"/>
</dbReference>
<organism evidence="2 3">
    <name type="scientific">Fischerella muscicola CCMEE 5323</name>
    <dbReference type="NCBI Taxonomy" id="2019572"/>
    <lineage>
        <taxon>Bacteria</taxon>
        <taxon>Bacillati</taxon>
        <taxon>Cyanobacteriota</taxon>
        <taxon>Cyanophyceae</taxon>
        <taxon>Nostocales</taxon>
        <taxon>Hapalosiphonaceae</taxon>
        <taxon>Fischerella</taxon>
    </lineage>
</organism>
<dbReference type="CDD" id="cd02440">
    <property type="entry name" value="AdoMet_MTases"/>
    <property type="match status" value="1"/>
</dbReference>
<feature type="domain" description="Methyltransferase type 11" evidence="1">
    <location>
        <begin position="25"/>
        <end position="117"/>
    </location>
</feature>
<protein>
    <recommendedName>
        <fullName evidence="1">Methyltransferase type 11 domain-containing protein</fullName>
    </recommendedName>
</protein>
<evidence type="ECO:0000313" key="3">
    <source>
        <dbReference type="Proteomes" id="UP000235036"/>
    </source>
</evidence>
<comment type="caution">
    <text evidence="2">The sequence shown here is derived from an EMBL/GenBank/DDBJ whole genome shotgun (WGS) entry which is preliminary data.</text>
</comment>
<evidence type="ECO:0000259" key="1">
    <source>
        <dbReference type="Pfam" id="PF08241"/>
    </source>
</evidence>
<dbReference type="AlphaFoldDB" id="A0A2N6JZ03"/>
<dbReference type="InterPro" id="IPR013216">
    <property type="entry name" value="Methyltransf_11"/>
</dbReference>
<name>A0A2N6JZ03_FISMU</name>
<dbReference type="GO" id="GO:0008757">
    <property type="term" value="F:S-adenosylmethionine-dependent methyltransferase activity"/>
    <property type="evidence" value="ECO:0007669"/>
    <property type="project" value="InterPro"/>
</dbReference>
<dbReference type="Pfam" id="PF08241">
    <property type="entry name" value="Methyltransf_11"/>
    <property type="match status" value="1"/>
</dbReference>
<dbReference type="Proteomes" id="UP000235036">
    <property type="component" value="Unassembled WGS sequence"/>
</dbReference>
<accession>A0A2N6JZ03</accession>
<gene>
    <name evidence="2" type="ORF">CEN44_20180</name>
</gene>
<proteinExistence type="predicted"/>
<dbReference type="SUPFAM" id="SSF53335">
    <property type="entry name" value="S-adenosyl-L-methionine-dependent methyltransferases"/>
    <property type="match status" value="1"/>
</dbReference>
<reference evidence="2 3" key="1">
    <citation type="submission" date="2017-08" db="EMBL/GenBank/DDBJ databases">
        <title>Genomes of Fischerella (Mastigocladus) sp. strains.</title>
        <authorList>
            <person name="Miller S.R."/>
        </authorList>
    </citation>
    <scope>NUCLEOTIDE SEQUENCE [LARGE SCALE GENOMIC DNA]</scope>
    <source>
        <strain evidence="2 3">CCMEE 5323</strain>
    </source>
</reference>
<evidence type="ECO:0000313" key="2">
    <source>
        <dbReference type="EMBL" id="PLZ86353.1"/>
    </source>
</evidence>
<keyword evidence="3" id="KW-1185">Reference proteome</keyword>
<dbReference type="InterPro" id="IPR029063">
    <property type="entry name" value="SAM-dependent_MTases_sf"/>
</dbReference>
<dbReference type="RefSeq" id="WP_102146149.1">
    <property type="nucleotide sequence ID" value="NZ_CAWNVR010000590.1"/>
</dbReference>